<dbReference type="EMBL" id="BJYT01000001">
    <property type="protein sequence ID" value="GEO08139.1"/>
    <property type="molecule type" value="Genomic_DNA"/>
</dbReference>
<evidence type="ECO:0000313" key="2">
    <source>
        <dbReference type="EMBL" id="GEO08139.1"/>
    </source>
</evidence>
<name>A0A512B895_9BACT</name>
<dbReference type="AlphaFoldDB" id="A0A512B895"/>
<proteinExistence type="predicted"/>
<dbReference type="OrthoDB" id="667380at2"/>
<evidence type="ECO:0000313" key="3">
    <source>
        <dbReference type="Proteomes" id="UP000321513"/>
    </source>
</evidence>
<keyword evidence="3" id="KW-1185">Reference proteome</keyword>
<organism evidence="2 3">
    <name type="scientific">Segetibacter aerophilus</name>
    <dbReference type="NCBI Taxonomy" id="670293"/>
    <lineage>
        <taxon>Bacteria</taxon>
        <taxon>Pseudomonadati</taxon>
        <taxon>Bacteroidota</taxon>
        <taxon>Chitinophagia</taxon>
        <taxon>Chitinophagales</taxon>
        <taxon>Chitinophagaceae</taxon>
        <taxon>Segetibacter</taxon>
    </lineage>
</organism>
<keyword evidence="1" id="KW-0175">Coiled coil</keyword>
<reference evidence="2 3" key="1">
    <citation type="submission" date="2019-07" db="EMBL/GenBank/DDBJ databases">
        <title>Whole genome shotgun sequence of Segetibacter aerophilus NBRC 106135.</title>
        <authorList>
            <person name="Hosoyama A."/>
            <person name="Uohara A."/>
            <person name="Ohji S."/>
            <person name="Ichikawa N."/>
        </authorList>
    </citation>
    <scope>NUCLEOTIDE SEQUENCE [LARGE SCALE GENOMIC DNA]</scope>
    <source>
        <strain evidence="2 3">NBRC 106135</strain>
    </source>
</reference>
<comment type="caution">
    <text evidence="2">The sequence shown here is derived from an EMBL/GenBank/DDBJ whole genome shotgun (WGS) entry which is preliminary data.</text>
</comment>
<feature type="coiled-coil region" evidence="1">
    <location>
        <begin position="49"/>
        <end position="76"/>
    </location>
</feature>
<gene>
    <name evidence="2" type="ORF">SAE01_06350</name>
</gene>
<evidence type="ECO:0000256" key="1">
    <source>
        <dbReference type="SAM" id="Coils"/>
    </source>
</evidence>
<sequence>MEFKQKVYELGKQMVNDKVLLLQKNLADLIESTRNETKSSAGDKYETGRAMLQIEQDNVRKQLKDALEQKAAFEQIDIARDSAKITLGSLVKTDKGYFFISIALGKMSIEDAAVIALSPQSPLGSKLMNLKATESASMNGTTYTIESIH</sequence>
<accession>A0A512B895</accession>
<protein>
    <recommendedName>
        <fullName evidence="4">3-oxoacyl-ACP synthase</fullName>
    </recommendedName>
</protein>
<evidence type="ECO:0008006" key="4">
    <source>
        <dbReference type="Google" id="ProtNLM"/>
    </source>
</evidence>
<dbReference type="RefSeq" id="WP_147202153.1">
    <property type="nucleotide sequence ID" value="NZ_BJYT01000001.1"/>
</dbReference>
<dbReference type="Proteomes" id="UP000321513">
    <property type="component" value="Unassembled WGS sequence"/>
</dbReference>